<evidence type="ECO:0000313" key="3">
    <source>
        <dbReference type="EMBL" id="KOO22597.1"/>
    </source>
</evidence>
<dbReference type="SUPFAM" id="SSF53335">
    <property type="entry name" value="S-adenosyl-L-methionine-dependent methyltransferases"/>
    <property type="match status" value="1"/>
</dbReference>
<dbReference type="InterPro" id="IPR013216">
    <property type="entry name" value="Methyltransf_11"/>
</dbReference>
<organism evidence="3 4">
    <name type="scientific">Chrysochromulina tobinii</name>
    <dbReference type="NCBI Taxonomy" id="1460289"/>
    <lineage>
        <taxon>Eukaryota</taxon>
        <taxon>Haptista</taxon>
        <taxon>Haptophyta</taxon>
        <taxon>Prymnesiophyceae</taxon>
        <taxon>Prymnesiales</taxon>
        <taxon>Chrysochromulinaceae</taxon>
        <taxon>Chrysochromulina</taxon>
    </lineage>
</organism>
<protein>
    <submittedName>
        <fullName evidence="3">Methyltransferase type 11</fullName>
    </submittedName>
</protein>
<accession>A0A0M0J8D0</accession>
<keyword evidence="3" id="KW-0489">Methyltransferase</keyword>
<keyword evidence="3" id="KW-0808">Transferase</keyword>
<name>A0A0M0J8D0_9EUKA</name>
<feature type="domain" description="Methyltransferase type 11" evidence="2">
    <location>
        <begin position="8"/>
        <end position="76"/>
    </location>
</feature>
<dbReference type="CDD" id="cd02440">
    <property type="entry name" value="AdoMet_MTases"/>
    <property type="match status" value="1"/>
</dbReference>
<feature type="region of interest" description="Disordered" evidence="1">
    <location>
        <begin position="167"/>
        <end position="220"/>
    </location>
</feature>
<dbReference type="Proteomes" id="UP000037460">
    <property type="component" value="Unassembled WGS sequence"/>
</dbReference>
<keyword evidence="4" id="KW-1185">Reference proteome</keyword>
<dbReference type="Gene3D" id="3.40.50.150">
    <property type="entry name" value="Vaccinia Virus protein VP39"/>
    <property type="match status" value="1"/>
</dbReference>
<dbReference type="EMBL" id="JWZX01003268">
    <property type="protein sequence ID" value="KOO22597.1"/>
    <property type="molecule type" value="Genomic_DNA"/>
</dbReference>
<dbReference type="GO" id="GO:0008757">
    <property type="term" value="F:S-adenosylmethionine-dependent methyltransferase activity"/>
    <property type="evidence" value="ECO:0007669"/>
    <property type="project" value="InterPro"/>
</dbReference>
<dbReference type="Pfam" id="PF08241">
    <property type="entry name" value="Methyltransf_11"/>
    <property type="match status" value="1"/>
</dbReference>
<reference evidence="4" key="1">
    <citation type="journal article" date="2015" name="PLoS Genet.">
        <title>Genome Sequence and Transcriptome Analyses of Chrysochromulina tobin: Metabolic Tools for Enhanced Algal Fitness in the Prominent Order Prymnesiales (Haptophyceae).</title>
        <authorList>
            <person name="Hovde B.T."/>
            <person name="Deodato C.R."/>
            <person name="Hunsperger H.M."/>
            <person name="Ryken S.A."/>
            <person name="Yost W."/>
            <person name="Jha R.K."/>
            <person name="Patterson J."/>
            <person name="Monnat R.J. Jr."/>
            <person name="Barlow S.B."/>
            <person name="Starkenburg S.R."/>
            <person name="Cattolico R.A."/>
        </authorList>
    </citation>
    <scope>NUCLEOTIDE SEQUENCE</scope>
    <source>
        <strain evidence="4">CCMP291</strain>
    </source>
</reference>
<feature type="compositionally biased region" description="Low complexity" evidence="1">
    <location>
        <begin position="180"/>
        <end position="197"/>
    </location>
</feature>
<evidence type="ECO:0000313" key="4">
    <source>
        <dbReference type="Proteomes" id="UP000037460"/>
    </source>
</evidence>
<dbReference type="AlphaFoldDB" id="A0A0M0J8D0"/>
<dbReference type="OrthoDB" id="10267437at2759"/>
<evidence type="ECO:0000259" key="2">
    <source>
        <dbReference type="Pfam" id="PF08241"/>
    </source>
</evidence>
<dbReference type="InterPro" id="IPR029063">
    <property type="entry name" value="SAM-dependent_MTases_sf"/>
</dbReference>
<sequence>MGDASCSVSFHQADLRALPMADGSVDVVVAGWAISYLKSEYEEWYADGSSGGPWRREVDTALSEMDRVLAPGGLLAVLETLGTATDTPQRSGSWLYAHLREAGLAQRVLRTDYRFPDRPTAMSTLLFFFGKGVVRRAEALLSVGETADAPCIVPECTGLWWRRKPGEAAGPRAPVPPAEAEPLAAEPSEPAREPASASKRPRDEDAEGSLNLCCKATSGS</sequence>
<gene>
    <name evidence="3" type="ORF">Ctob_003352</name>
</gene>
<dbReference type="GO" id="GO:0032259">
    <property type="term" value="P:methylation"/>
    <property type="evidence" value="ECO:0007669"/>
    <property type="project" value="UniProtKB-KW"/>
</dbReference>
<comment type="caution">
    <text evidence="3">The sequence shown here is derived from an EMBL/GenBank/DDBJ whole genome shotgun (WGS) entry which is preliminary data.</text>
</comment>
<proteinExistence type="predicted"/>
<evidence type="ECO:0000256" key="1">
    <source>
        <dbReference type="SAM" id="MobiDB-lite"/>
    </source>
</evidence>